<evidence type="ECO:0000256" key="1">
    <source>
        <dbReference type="ARBA" id="ARBA00010231"/>
    </source>
</evidence>
<dbReference type="RefSeq" id="XP_043166282.1">
    <property type="nucleotide sequence ID" value="XM_043310347.1"/>
</dbReference>
<dbReference type="EMBL" id="CAJRGZ010000015">
    <property type="protein sequence ID" value="CAG5150682.1"/>
    <property type="molecule type" value="Genomic_DNA"/>
</dbReference>
<sequence length="1427" mass="159834">MSDPIADAAQKHPAPEGLLYTYGTAGFRTKADVLDSVLTRVGLIAALRSRALKGKWIGVMITASHNPPQDNGVKLVEPMGNMLQEEWEVISTVMANKATPEDVSKYYHDIATQHKIDLNTPARVVVARDTRASGSRLLGCLVDGLNGAGAETKDYGFLTTPQLHYMVRCLNTENTKDAYGTPTEKGYYEKFSAAFKTALRGKKPAGGLTVDCANGVGGPKLNELIKYLPSKDEGGLEISVINDNVIKPESLNVDCGADYVKTNQRAPPSSKAGPGDRCCSLDGDADRVVYYFKDEKNVFRLLDGDRIATLVASFLGDTVRQSGLADKLKIGVVQTAYANGAATKYVEENLKLKVDCTPTGVKYLHHAAEKLDIGVYFEANGHGTVIFSHDTLDTIDKHEPRNPGEKEALDVLRACINLINQSVGDALSDFLLVEVVLAHKHWGPQEWLSTYSDLPNRLLKVLVSDRTVFKTTDAERKLTSPEGLQAQIDKEVQKVSQDSVLIAIGTSFGITAAIFVLFLVLRPFNTIVYAPRLRHTDEKHRPPPLDKSLFAWYKPVFKTNEPEYVEKIGLDATIFLRFARMCRNMFIVLAIVACAIIVPVNVIKSVEFQKNFDGDLSGKVIFLMTPRDLFGQVFWAFVVLAYIIDIVVCGFLWWMYRAVHRLRRQYLEHPDYQNSLYARTLMITDINRSFRSDQGIVEVTDSLKTTPEVPRASIGRNVKDIPDLIEAHEEAVIELEKILAKYLKNPNKLPAERPLCTPSKKDPEFTDKTQKVDAIDYLTARIQRLENKIKEIRETVDKRDALSYGFASYETIDSAHMVAFAARSKHVKGTTVRLAPKPKDIIWKNLTLDPKTRRWRRIVNNFWITLLTLLYFIPNALIAVFLSKLSNLGFVWPEFQTELAKHSDFWAVVQGLAAPALTSLFYYFLPIIFRRLSIKAGDQTKTSRERHVTAQLYAFFVFNNLFVFSLFSAVFGMIVMIVNLAAEQHVPFMDILRQIAFFDTTMRTLCEVSPFWVTWLVQRNLGAAIDLAQAVNLAWGSFSRKFLNPTPRELISRTAPPPFDYASYYNYFLFYSTVALCFAPLQPITLVIVAIYFTLDSWMKKYLLMYVFCTKNESGGAFWRILFNRMLVGTFLSNCIVALLVVARGYEHKWTMLGAMAPLPLGLIAFKLYCKNTFDHSLKYYTQGTRAKGTEAPTPIDKESRRRDRVAVRFGHPALYQKLTVPMVHEKSKHLLAEIYRGRLDGDIGDSAAFSDIYMKRMSKEHPGKMATSTSTGAAPAPFEFVSESNMDFENYKNRPEFSDEHGGEGSVYGGSTVGGEGRPDTPGSHWGRDSDRGRPSSRDSERTMGNGEDPGVLYPHGYHQTPSALREYSPSPSLDLRGVDSRESPYEIGGDQGRLVSGAAPMGATQQYTPYSPSRDGTGARDYFGR</sequence>
<feature type="transmembrane region" description="Helical" evidence="6">
    <location>
        <begin position="905"/>
        <end position="925"/>
    </location>
</feature>
<gene>
    <name evidence="13" type="ORF">ALTATR162_LOCUS2741</name>
</gene>
<dbReference type="Pfam" id="PF02878">
    <property type="entry name" value="PGM_PMM_I"/>
    <property type="match status" value="2"/>
</dbReference>
<keyword evidence="14" id="KW-1185">Reference proteome</keyword>
<feature type="transmembrane region" description="Helical" evidence="6">
    <location>
        <begin position="633"/>
        <end position="656"/>
    </location>
</feature>
<evidence type="ECO:0000256" key="4">
    <source>
        <dbReference type="SAM" id="Coils"/>
    </source>
</evidence>
<keyword evidence="2" id="KW-0597">Phosphoprotein</keyword>
<evidence type="ECO:0000256" key="3">
    <source>
        <dbReference type="ARBA" id="ARBA00023277"/>
    </source>
</evidence>
<evidence type="ECO:0000259" key="12">
    <source>
        <dbReference type="Pfam" id="PF21405"/>
    </source>
</evidence>
<evidence type="ECO:0008006" key="15">
    <source>
        <dbReference type="Google" id="ProtNLM"/>
    </source>
</evidence>
<protein>
    <recommendedName>
        <fullName evidence="15">Phosphoacetylglucosamine mutase</fullName>
    </recommendedName>
</protein>
<proteinExistence type="inferred from homology"/>
<dbReference type="GO" id="GO:0016020">
    <property type="term" value="C:membrane"/>
    <property type="evidence" value="ECO:0007669"/>
    <property type="project" value="InterPro"/>
</dbReference>
<evidence type="ECO:0000259" key="8">
    <source>
        <dbReference type="Pfam" id="PF02878"/>
    </source>
</evidence>
<keyword evidence="6" id="KW-1133">Transmembrane helix</keyword>
<feature type="compositionally biased region" description="Basic and acidic residues" evidence="5">
    <location>
        <begin position="1292"/>
        <end position="1304"/>
    </location>
</feature>
<dbReference type="FunFam" id="3.40.120.10:FF:000038">
    <property type="entry name" value="Phosphoacetylglucosamine mutase"/>
    <property type="match status" value="1"/>
</dbReference>
<dbReference type="FunFam" id="3.40.120.10:FF:000023">
    <property type="entry name" value="Phosphoacetylglucosamine mutase"/>
    <property type="match status" value="1"/>
</dbReference>
<name>A0A8J2HXH1_9PLEO</name>
<evidence type="ECO:0000259" key="11">
    <source>
        <dbReference type="Pfam" id="PF21404"/>
    </source>
</evidence>
<feature type="transmembrane region" description="Helical" evidence="6">
    <location>
        <begin position="585"/>
        <end position="603"/>
    </location>
</feature>
<organism evidence="13 14">
    <name type="scientific">Alternaria atra</name>
    <dbReference type="NCBI Taxonomy" id="119953"/>
    <lineage>
        <taxon>Eukaryota</taxon>
        <taxon>Fungi</taxon>
        <taxon>Dikarya</taxon>
        <taxon>Ascomycota</taxon>
        <taxon>Pezizomycotina</taxon>
        <taxon>Dothideomycetes</taxon>
        <taxon>Pleosporomycetidae</taxon>
        <taxon>Pleosporales</taxon>
        <taxon>Pleosporineae</taxon>
        <taxon>Pleosporaceae</taxon>
        <taxon>Alternaria</taxon>
        <taxon>Alternaria sect. Ulocladioides</taxon>
    </lineage>
</organism>
<dbReference type="OrthoDB" id="2150324at2759"/>
<feature type="transmembrane region" description="Helical" evidence="6">
    <location>
        <begin position="862"/>
        <end position="885"/>
    </location>
</feature>
<dbReference type="CDD" id="cd03086">
    <property type="entry name" value="PGM3"/>
    <property type="match status" value="1"/>
</dbReference>
<feature type="transmembrane region" description="Helical" evidence="6">
    <location>
        <begin position="500"/>
        <end position="521"/>
    </location>
</feature>
<dbReference type="GO" id="GO:0000287">
    <property type="term" value="F:magnesium ion binding"/>
    <property type="evidence" value="ECO:0007669"/>
    <property type="project" value="InterPro"/>
</dbReference>
<dbReference type="PANTHER" id="PTHR45955:SF1">
    <property type="entry name" value="PHOSPHOACETYLGLUCOSAMINE MUTASE"/>
    <property type="match status" value="1"/>
</dbReference>
<dbReference type="Pfam" id="PF02714">
    <property type="entry name" value="RSN1_7TM"/>
    <property type="match status" value="1"/>
</dbReference>
<dbReference type="GO" id="GO:0006048">
    <property type="term" value="P:UDP-N-acetylglucosamine biosynthetic process"/>
    <property type="evidence" value="ECO:0007669"/>
    <property type="project" value="TreeGrafter"/>
</dbReference>
<evidence type="ECO:0000256" key="6">
    <source>
        <dbReference type="SAM" id="Phobius"/>
    </source>
</evidence>
<comment type="similarity">
    <text evidence="1">Belongs to the phosphohexose mutase family.</text>
</comment>
<dbReference type="Pfam" id="PF14703">
    <property type="entry name" value="PHM7_cyt"/>
    <property type="match status" value="1"/>
</dbReference>
<dbReference type="PANTHER" id="PTHR45955">
    <property type="entry name" value="PHOSPHOACETYLGLUCOSAMINE MUTASE"/>
    <property type="match status" value="1"/>
</dbReference>
<dbReference type="PROSITE" id="PS00710">
    <property type="entry name" value="PGM_PMM"/>
    <property type="match status" value="1"/>
</dbReference>
<accession>A0A8J2HXH1</accession>
<reference evidence="13" key="1">
    <citation type="submission" date="2021-05" db="EMBL/GenBank/DDBJ databases">
        <authorList>
            <person name="Stam R."/>
        </authorList>
    </citation>
    <scope>NUCLEOTIDE SEQUENCE</scope>
    <source>
        <strain evidence="13">CS162</strain>
    </source>
</reference>
<keyword evidence="4" id="KW-0175">Coiled coil</keyword>
<dbReference type="InterPro" id="IPR049023">
    <property type="entry name" value="AMG1_II"/>
</dbReference>
<dbReference type="GeneID" id="67014220"/>
<feature type="transmembrane region" description="Helical" evidence="6">
    <location>
        <begin position="1068"/>
        <end position="1095"/>
    </location>
</feature>
<dbReference type="Proteomes" id="UP000676310">
    <property type="component" value="Unassembled WGS sequence"/>
</dbReference>
<feature type="region of interest" description="Disordered" evidence="5">
    <location>
        <begin position="1292"/>
        <end position="1427"/>
    </location>
</feature>
<dbReference type="InterPro" id="IPR016055">
    <property type="entry name" value="A-D-PHexomutase_a/b/a-I/II/III"/>
</dbReference>
<dbReference type="SUPFAM" id="SSF53738">
    <property type="entry name" value="Phosphoglucomutase, first 3 domains"/>
    <property type="match status" value="4"/>
</dbReference>
<dbReference type="InterPro" id="IPR005844">
    <property type="entry name" value="A-D-PHexomutase_a/b/a-I"/>
</dbReference>
<dbReference type="GO" id="GO:0005975">
    <property type="term" value="P:carbohydrate metabolic process"/>
    <property type="evidence" value="ECO:0007669"/>
    <property type="project" value="InterPro"/>
</dbReference>
<comment type="caution">
    <text evidence="13">The sequence shown here is derived from an EMBL/GenBank/DDBJ whole genome shotgun (WGS) entry which is preliminary data.</text>
</comment>
<evidence type="ECO:0000313" key="14">
    <source>
        <dbReference type="Proteomes" id="UP000676310"/>
    </source>
</evidence>
<dbReference type="InterPro" id="IPR016657">
    <property type="entry name" value="PAGM"/>
</dbReference>
<feature type="domain" description="CSC1/OSCA1-like cytosolic" evidence="10">
    <location>
        <begin position="678"/>
        <end position="845"/>
    </location>
</feature>
<dbReference type="InterPro" id="IPR016066">
    <property type="entry name" value="A-D-PHexomutase_CS"/>
</dbReference>
<dbReference type="Pfam" id="PF13967">
    <property type="entry name" value="RSN1_TM"/>
    <property type="match status" value="1"/>
</dbReference>
<dbReference type="InterPro" id="IPR003864">
    <property type="entry name" value="CSC1/OSCA1-like_7TM"/>
</dbReference>
<feature type="compositionally biased region" description="Basic and acidic residues" evidence="5">
    <location>
        <begin position="1327"/>
        <end position="1343"/>
    </location>
</feature>
<feature type="domain" description="Phosphoacetylglucosamine mutase AMG1" evidence="12">
    <location>
        <begin position="183"/>
        <end position="289"/>
    </location>
</feature>
<evidence type="ECO:0000259" key="10">
    <source>
        <dbReference type="Pfam" id="PF14703"/>
    </source>
</evidence>
<feature type="domain" description="Phosphoacetylglucosamine mutase AMG1" evidence="11">
    <location>
        <begin position="303"/>
        <end position="442"/>
    </location>
</feature>
<dbReference type="InterPro" id="IPR032880">
    <property type="entry name" value="CSC1/OSCA1-like_N"/>
</dbReference>
<keyword evidence="6" id="KW-0812">Transmembrane</keyword>
<feature type="transmembrane region" description="Helical" evidence="6">
    <location>
        <begin position="1126"/>
        <end position="1146"/>
    </location>
</feature>
<dbReference type="Pfam" id="PF21404">
    <property type="entry name" value="AMG1_III"/>
    <property type="match status" value="1"/>
</dbReference>
<dbReference type="InterPro" id="IPR027815">
    <property type="entry name" value="CSC1/OSCA1-like_cyt"/>
</dbReference>
<feature type="compositionally biased region" description="Gly residues" evidence="5">
    <location>
        <begin position="1305"/>
        <end position="1317"/>
    </location>
</feature>
<feature type="transmembrane region" description="Helical" evidence="6">
    <location>
        <begin position="952"/>
        <end position="982"/>
    </location>
</feature>
<keyword evidence="6" id="KW-0472">Membrane</keyword>
<feature type="coiled-coil region" evidence="4">
    <location>
        <begin position="775"/>
        <end position="802"/>
    </location>
</feature>
<evidence type="ECO:0000259" key="7">
    <source>
        <dbReference type="Pfam" id="PF02714"/>
    </source>
</evidence>
<dbReference type="Gene3D" id="3.30.310.50">
    <property type="entry name" value="Alpha-D-phosphohexomutase, C-terminal domain"/>
    <property type="match status" value="1"/>
</dbReference>
<evidence type="ECO:0000313" key="13">
    <source>
        <dbReference type="EMBL" id="CAG5150682.1"/>
    </source>
</evidence>
<feature type="domain" description="CSC1/OSCA1-like 7TM region" evidence="7">
    <location>
        <begin position="856"/>
        <end position="1140"/>
    </location>
</feature>
<evidence type="ECO:0000256" key="5">
    <source>
        <dbReference type="SAM" id="MobiDB-lite"/>
    </source>
</evidence>
<evidence type="ECO:0000259" key="9">
    <source>
        <dbReference type="Pfam" id="PF13967"/>
    </source>
</evidence>
<dbReference type="Pfam" id="PF21405">
    <property type="entry name" value="AMG1_II"/>
    <property type="match status" value="1"/>
</dbReference>
<dbReference type="GO" id="GO:0004610">
    <property type="term" value="F:phosphoacetylglucosamine mutase activity"/>
    <property type="evidence" value="ECO:0007669"/>
    <property type="project" value="InterPro"/>
</dbReference>
<feature type="domain" description="Alpha-D-phosphohexomutase alpha/beta/alpha" evidence="8">
    <location>
        <begin position="57"/>
        <end position="86"/>
    </location>
</feature>
<evidence type="ECO:0000256" key="2">
    <source>
        <dbReference type="ARBA" id="ARBA00022553"/>
    </source>
</evidence>
<keyword evidence="3" id="KW-0119">Carbohydrate metabolism</keyword>
<dbReference type="Gene3D" id="3.40.120.10">
    <property type="entry name" value="Alpha-D-Glucose-1,6-Bisphosphate, subunit A, domain 3"/>
    <property type="match status" value="2"/>
</dbReference>
<feature type="domain" description="CSC1/OSCA1-like N-terminal transmembrane" evidence="9">
    <location>
        <begin position="500"/>
        <end position="654"/>
    </location>
</feature>
<feature type="domain" description="Alpha-D-phosphohexomutase alpha/beta/alpha" evidence="8">
    <location>
        <begin position="95"/>
        <end position="172"/>
    </location>
</feature>
<dbReference type="InterPro" id="IPR049022">
    <property type="entry name" value="AMG1_III"/>
</dbReference>